<dbReference type="OrthoDB" id="4981820at2"/>
<gene>
    <name evidence="1" type="ORF">EWH70_13385</name>
</gene>
<evidence type="ECO:0000313" key="2">
    <source>
        <dbReference type="Proteomes" id="UP000292003"/>
    </source>
</evidence>
<comment type="caution">
    <text evidence="1">The sequence shown here is derived from an EMBL/GenBank/DDBJ whole genome shotgun (WGS) entry which is preliminary data.</text>
</comment>
<name>A0A4Q7J9Q1_9PSEU</name>
<sequence length="100" mass="11257">MKANGWVGEPIDVVRLPDGRLTTLDNTRVVAARHAGIDVRARVHEYDEPLPDADQIERFSTTRGTPSTWGDAVRLRIGKQSASYRNRWPEGSPWTSWDGN</sequence>
<keyword evidence="2" id="KW-1185">Reference proteome</keyword>
<proteinExistence type="predicted"/>
<accession>A0A4Q7J9Q1</accession>
<dbReference type="AlphaFoldDB" id="A0A4Q7J9Q1"/>
<dbReference type="EMBL" id="SFCC01000006">
    <property type="protein sequence ID" value="RZQ63632.1"/>
    <property type="molecule type" value="Genomic_DNA"/>
</dbReference>
<dbReference type="Proteomes" id="UP000292003">
    <property type="component" value="Unassembled WGS sequence"/>
</dbReference>
<evidence type="ECO:0000313" key="1">
    <source>
        <dbReference type="EMBL" id="RZQ63632.1"/>
    </source>
</evidence>
<protein>
    <submittedName>
        <fullName evidence="1">Uncharacterized protein</fullName>
    </submittedName>
</protein>
<organism evidence="1 2">
    <name type="scientific">Amycolatopsis suaedae</name>
    <dbReference type="NCBI Taxonomy" id="2510978"/>
    <lineage>
        <taxon>Bacteria</taxon>
        <taxon>Bacillati</taxon>
        <taxon>Actinomycetota</taxon>
        <taxon>Actinomycetes</taxon>
        <taxon>Pseudonocardiales</taxon>
        <taxon>Pseudonocardiaceae</taxon>
        <taxon>Amycolatopsis</taxon>
    </lineage>
</organism>
<reference evidence="1 2" key="1">
    <citation type="submission" date="2019-02" db="EMBL/GenBank/DDBJ databases">
        <title>Draft genome sequence of Amycolatopsis sp. 8-3EHSu isolated from roots of Suaeda maritima.</title>
        <authorList>
            <person name="Duangmal K."/>
            <person name="Chantavorakit T."/>
        </authorList>
    </citation>
    <scope>NUCLEOTIDE SEQUENCE [LARGE SCALE GENOMIC DNA]</scope>
    <source>
        <strain evidence="1 2">8-3EHSu</strain>
    </source>
</reference>